<protein>
    <submittedName>
        <fullName evidence="2">Uncharacterized protein</fullName>
    </submittedName>
</protein>
<evidence type="ECO:0000313" key="2">
    <source>
        <dbReference type="EMBL" id="MFD0911922.1"/>
    </source>
</evidence>
<keyword evidence="1" id="KW-0732">Signal</keyword>
<gene>
    <name evidence="2" type="ORF">ACFQ1Z_00045</name>
</gene>
<proteinExistence type="predicted"/>
<organism evidence="2 3">
    <name type="scientific">Methylophilus luteus</name>
    <dbReference type="NCBI Taxonomy" id="640108"/>
    <lineage>
        <taxon>Bacteria</taxon>
        <taxon>Pseudomonadati</taxon>
        <taxon>Pseudomonadota</taxon>
        <taxon>Betaproteobacteria</taxon>
        <taxon>Nitrosomonadales</taxon>
        <taxon>Methylophilaceae</taxon>
        <taxon>Methylophilus</taxon>
    </lineage>
</organism>
<evidence type="ECO:0000256" key="1">
    <source>
        <dbReference type="SAM" id="SignalP"/>
    </source>
</evidence>
<sequence>MWPDPNYHFEFAQPAFAWQKLRWPGVLLSALCAVLVCTAWHADDEVEAQLQAHEQSIEQRLAQRKQQLLQARAAASQSQAAVAAQTTPASTPEQLARNAHAAAQKKAAIALTQAQQKQAQTVTQQLNIRWFDLLQALESRQIKDIALLQLLPDATRGQFTLSGEAKDYTTLLKYVGQLQQAAVLTQVHLQKHQVIETHPQRPVSFEIQGGWQP</sequence>
<keyword evidence="3" id="KW-1185">Reference proteome</keyword>
<dbReference type="RefSeq" id="WP_379054390.1">
    <property type="nucleotide sequence ID" value="NZ_JBHTKB010000001.1"/>
</dbReference>
<comment type="caution">
    <text evidence="2">The sequence shown here is derived from an EMBL/GenBank/DDBJ whole genome shotgun (WGS) entry which is preliminary data.</text>
</comment>
<feature type="chain" id="PRO_5045693493" evidence="1">
    <location>
        <begin position="43"/>
        <end position="213"/>
    </location>
</feature>
<feature type="signal peptide" evidence="1">
    <location>
        <begin position="1"/>
        <end position="42"/>
    </location>
</feature>
<dbReference type="Proteomes" id="UP001597128">
    <property type="component" value="Unassembled WGS sequence"/>
</dbReference>
<name>A0ABW3F645_9PROT</name>
<dbReference type="EMBL" id="JBHTKB010000001">
    <property type="protein sequence ID" value="MFD0911922.1"/>
    <property type="molecule type" value="Genomic_DNA"/>
</dbReference>
<evidence type="ECO:0000313" key="3">
    <source>
        <dbReference type="Proteomes" id="UP001597128"/>
    </source>
</evidence>
<reference evidence="3" key="1">
    <citation type="journal article" date="2019" name="Int. J. Syst. Evol. Microbiol.">
        <title>The Global Catalogue of Microorganisms (GCM) 10K type strain sequencing project: providing services to taxonomists for standard genome sequencing and annotation.</title>
        <authorList>
            <consortium name="The Broad Institute Genomics Platform"/>
            <consortium name="The Broad Institute Genome Sequencing Center for Infectious Disease"/>
            <person name="Wu L."/>
            <person name="Ma J."/>
        </authorList>
    </citation>
    <scope>NUCLEOTIDE SEQUENCE [LARGE SCALE GENOMIC DNA]</scope>
    <source>
        <strain evidence="3">CCUG 58412</strain>
    </source>
</reference>
<accession>A0ABW3F645</accession>